<gene>
    <name evidence="1" type="ORF">EJ995_11745</name>
</gene>
<dbReference type="KEGG" id="noj:EJ995_11745"/>
<proteinExistence type="predicted"/>
<accession>A0A3S9N0F2</accession>
<dbReference type="EMBL" id="CP034549">
    <property type="protein sequence ID" value="AZQ44868.1"/>
    <property type="molecule type" value="Genomic_DNA"/>
</dbReference>
<sequence>MNENLEYMDLGLTPFTRELLVNYIRIQYEENADYRYEALRAELLLLQRENRLAELFLAEEQSNWYVGSE</sequence>
<dbReference type="AlphaFoldDB" id="A0A3S9N0F2"/>
<organism evidence="1 2">
    <name type="scientific">Nonlabens ponticola</name>
    <dbReference type="NCBI Taxonomy" id="2496866"/>
    <lineage>
        <taxon>Bacteria</taxon>
        <taxon>Pseudomonadati</taxon>
        <taxon>Bacteroidota</taxon>
        <taxon>Flavobacteriia</taxon>
        <taxon>Flavobacteriales</taxon>
        <taxon>Flavobacteriaceae</taxon>
        <taxon>Nonlabens</taxon>
    </lineage>
</organism>
<protein>
    <submittedName>
        <fullName evidence="1">Uncharacterized protein</fullName>
    </submittedName>
</protein>
<dbReference type="OrthoDB" id="9877868at2"/>
<dbReference type="Proteomes" id="UP000279600">
    <property type="component" value="Chromosome"/>
</dbReference>
<evidence type="ECO:0000313" key="1">
    <source>
        <dbReference type="EMBL" id="AZQ44868.1"/>
    </source>
</evidence>
<dbReference type="RefSeq" id="WP_126448583.1">
    <property type="nucleotide sequence ID" value="NZ_CP034549.1"/>
</dbReference>
<evidence type="ECO:0000313" key="2">
    <source>
        <dbReference type="Proteomes" id="UP000279600"/>
    </source>
</evidence>
<name>A0A3S9N0F2_9FLAO</name>
<reference evidence="1 2" key="1">
    <citation type="submission" date="2018-12" db="EMBL/GenBank/DDBJ databases">
        <title>Complete genome of Nonlabens sp. MJ115.</title>
        <authorList>
            <person name="Choi H.S."/>
            <person name="Jung J."/>
        </authorList>
    </citation>
    <scope>NUCLEOTIDE SEQUENCE [LARGE SCALE GENOMIC DNA]</scope>
    <source>
        <strain evidence="1 2">MJ115</strain>
    </source>
</reference>
<keyword evidence="2" id="KW-1185">Reference proteome</keyword>